<dbReference type="InterPro" id="IPR050534">
    <property type="entry name" value="Coronavir_polyprotein_1ab"/>
</dbReference>
<evidence type="ECO:0000256" key="4">
    <source>
        <dbReference type="ARBA" id="ARBA00022840"/>
    </source>
</evidence>
<feature type="region of interest" description="Disordered" evidence="5">
    <location>
        <begin position="1"/>
        <end position="22"/>
    </location>
</feature>
<dbReference type="Gene3D" id="3.40.50.300">
    <property type="entry name" value="P-loop containing nucleotide triphosphate hydrolases"/>
    <property type="match status" value="2"/>
</dbReference>
<dbReference type="GO" id="GO:0016787">
    <property type="term" value="F:hydrolase activity"/>
    <property type="evidence" value="ECO:0007669"/>
    <property type="project" value="UniProtKB-KW"/>
</dbReference>
<dbReference type="GO" id="GO:0005524">
    <property type="term" value="F:ATP binding"/>
    <property type="evidence" value="ECO:0007669"/>
    <property type="project" value="UniProtKB-KW"/>
</dbReference>
<sequence>MSRSTTGDATPRLHSPDTGPSPPVFKTWMKKCALLPDETNDVLFGGKSLGVETDVTTMVTTYASADSDPWMGFIIHFPLGASNEDDGFGIVHKSEKLDRLNSSTKPTEVSQIVIKFPRGQTTRVISALHAGKRDLFPGVKGGLSILDVSLVDDAIVQIEGFGMPFANPGHPAEDWILKGLPIAAGKTLLDILEQRSFQFVINSPPHVLEGVWDDAKFPQPFSYPYGTDHTWNESKFQSLLERERGHQFAPCWGFREDNEHLAALVHSQVQDVMWVHNAAQAIGDVMFRAYFVTIGDNEIDQYFAIIPQTLLFREQFDSAWCRLIKDGTLQLRIWDDGISDGEVNSALWDAKMIDHPKSLDALSSHPLEKYDLVLMVRRAMDYRRGPDFEVKTFGDRASADYALQQDKLPDYRRKVYGVCRFHPDADVSNPAVFGLPEIDPQDPESHNVPIPAGLRYRMSMHRDLVRGTGFWKTLRYGTVHPARGLSLPSLPVSNLLNISEEYIEALMQEALPEDRTRFRNYLSERTLGLGVITAGPGFGKTTALALATLGMSASLGKIYASAPTHVAVDNFTARLDLVTTRVTDRLNQGKQGSSRTFRKLVVRAYAMGDETYAAWHLLKNPDDGDNAARSLGWTGTSKWKLHLSLAYWTLMVLRSPVVRELGEDDCPALHEIQAKVDRQSDLKQLRALAVGTISWEQYQAGSSKPIGDPLRALMASILDAVDILGTTPALSCQVPFVNWKNRRALGIAIDEAGNISRPDLYCVWGNTLLPCLLAGDDKQLGPAVMTMEEKDAEGLKYLNRFGQDGKISALLWFKGTGWPVYRLRTQLRMATGLFELCHSEVYSDLPFTYGLGCDVSLPAHRIGRQLELFVQQQHGGVAPAATGTLQPVFVHCEGSYCVVDEVTGSRKNRGQVEAALGFLCDFVKSAELSPAEVAKVVIISPYKANTELIERMRKRPAYTVLSSIPPAATIDSFQGQEGDIVVVITGTTQKVGPGFTTDERRLNVMLSRQKNGLVIFGDLNAAGRLDGGGGRGKTKGKGKDVRFQVKGANGEMYWTKASMLRNVYKKLLGGGRVIRIDVTKTAPEAGG</sequence>
<evidence type="ECO:0000313" key="8">
    <source>
        <dbReference type="Proteomes" id="UP000050424"/>
    </source>
</evidence>
<evidence type="ECO:0000256" key="2">
    <source>
        <dbReference type="ARBA" id="ARBA00022801"/>
    </source>
</evidence>
<dbReference type="GO" id="GO:0043139">
    <property type="term" value="F:5'-3' DNA helicase activity"/>
    <property type="evidence" value="ECO:0007669"/>
    <property type="project" value="TreeGrafter"/>
</dbReference>
<evidence type="ECO:0000256" key="3">
    <source>
        <dbReference type="ARBA" id="ARBA00022806"/>
    </source>
</evidence>
<keyword evidence="1" id="KW-0547">Nucleotide-binding</keyword>
<dbReference type="STRING" id="78410.A0A0N8H8P9"/>
<dbReference type="SUPFAM" id="SSF52540">
    <property type="entry name" value="P-loop containing nucleoside triphosphate hydrolases"/>
    <property type="match status" value="1"/>
</dbReference>
<name>A0A0N8H8P9_9HYPO</name>
<dbReference type="PANTHER" id="PTHR43788">
    <property type="entry name" value="DNA2/NAM7 HELICASE FAMILY MEMBER"/>
    <property type="match status" value="1"/>
</dbReference>
<evidence type="ECO:0000256" key="5">
    <source>
        <dbReference type="SAM" id="MobiDB-lite"/>
    </source>
</evidence>
<dbReference type="EMBL" id="LKCW01000010">
    <property type="protein sequence ID" value="KPM45180.1"/>
    <property type="molecule type" value="Genomic_DNA"/>
</dbReference>
<evidence type="ECO:0000256" key="1">
    <source>
        <dbReference type="ARBA" id="ARBA00022741"/>
    </source>
</evidence>
<dbReference type="InterPro" id="IPR047187">
    <property type="entry name" value="SF1_C_Upf1"/>
</dbReference>
<feature type="domain" description="DNA2/NAM7 helicase-like C-terminal" evidence="6">
    <location>
        <begin position="818"/>
        <end position="1018"/>
    </location>
</feature>
<dbReference type="PANTHER" id="PTHR43788:SF8">
    <property type="entry name" value="DNA-BINDING PROTEIN SMUBP-2"/>
    <property type="match status" value="1"/>
</dbReference>
<dbReference type="InterPro" id="IPR027417">
    <property type="entry name" value="P-loop_NTPase"/>
</dbReference>
<dbReference type="AlphaFoldDB" id="A0A0N8H8P9"/>
<reference evidence="7 8" key="1">
    <citation type="submission" date="2015-09" db="EMBL/GenBank/DDBJ databases">
        <title>Draft genome of a European isolate of the apple canker pathogen Neonectria ditissima.</title>
        <authorList>
            <person name="Gomez-Cortecero A."/>
            <person name="Harrison R.J."/>
            <person name="Armitage A.D."/>
        </authorList>
    </citation>
    <scope>NUCLEOTIDE SEQUENCE [LARGE SCALE GENOMIC DNA]</scope>
    <source>
        <strain evidence="7 8">R09/05</strain>
    </source>
</reference>
<keyword evidence="2" id="KW-0378">Hydrolase</keyword>
<dbReference type="OrthoDB" id="6513042at2759"/>
<keyword evidence="8" id="KW-1185">Reference proteome</keyword>
<organism evidence="7 8">
    <name type="scientific">Neonectria ditissima</name>
    <dbReference type="NCBI Taxonomy" id="78410"/>
    <lineage>
        <taxon>Eukaryota</taxon>
        <taxon>Fungi</taxon>
        <taxon>Dikarya</taxon>
        <taxon>Ascomycota</taxon>
        <taxon>Pezizomycotina</taxon>
        <taxon>Sordariomycetes</taxon>
        <taxon>Hypocreomycetidae</taxon>
        <taxon>Hypocreales</taxon>
        <taxon>Nectriaceae</taxon>
        <taxon>Neonectria</taxon>
    </lineage>
</organism>
<dbReference type="Proteomes" id="UP000050424">
    <property type="component" value="Unassembled WGS sequence"/>
</dbReference>
<evidence type="ECO:0000313" key="7">
    <source>
        <dbReference type="EMBL" id="KPM45180.1"/>
    </source>
</evidence>
<dbReference type="Pfam" id="PF13087">
    <property type="entry name" value="AAA_12"/>
    <property type="match status" value="1"/>
</dbReference>
<comment type="caution">
    <text evidence="7">The sequence shown here is derived from an EMBL/GenBank/DDBJ whole genome shotgun (WGS) entry which is preliminary data.</text>
</comment>
<keyword evidence="3" id="KW-0347">Helicase</keyword>
<proteinExistence type="predicted"/>
<gene>
    <name evidence="7" type="ORF">AK830_g1349</name>
</gene>
<accession>A0A0N8H8P9</accession>
<evidence type="ECO:0000259" key="6">
    <source>
        <dbReference type="Pfam" id="PF13087"/>
    </source>
</evidence>
<keyword evidence="4" id="KW-0067">ATP-binding</keyword>
<protein>
    <recommendedName>
        <fullName evidence="6">DNA2/NAM7 helicase-like C-terminal domain-containing protein</fullName>
    </recommendedName>
</protein>
<dbReference type="InterPro" id="IPR041679">
    <property type="entry name" value="DNA2/NAM7-like_C"/>
</dbReference>
<dbReference type="CDD" id="cd18808">
    <property type="entry name" value="SF1_C_Upf1"/>
    <property type="match status" value="1"/>
</dbReference>